<proteinExistence type="predicted"/>
<dbReference type="Gene3D" id="3.30.70.100">
    <property type="match status" value="1"/>
</dbReference>
<dbReference type="PROSITE" id="PS50846">
    <property type="entry name" value="HMA_2"/>
    <property type="match status" value="1"/>
</dbReference>
<keyword evidence="1" id="KW-0479">Metal-binding</keyword>
<reference evidence="3" key="1">
    <citation type="submission" date="2018-06" db="EMBL/GenBank/DDBJ databases">
        <authorList>
            <person name="Zhirakovskaya E."/>
        </authorList>
    </citation>
    <scope>NUCLEOTIDE SEQUENCE</scope>
</reference>
<feature type="domain" description="HMA" evidence="2">
    <location>
        <begin position="2"/>
        <end position="65"/>
    </location>
</feature>
<name>A0A3B1CBN4_9ZZZZ</name>
<protein>
    <recommendedName>
        <fullName evidence="2">HMA domain-containing protein</fullName>
    </recommendedName>
</protein>
<evidence type="ECO:0000259" key="2">
    <source>
        <dbReference type="PROSITE" id="PS50846"/>
    </source>
</evidence>
<dbReference type="InterPro" id="IPR017969">
    <property type="entry name" value="Heavy-metal-associated_CS"/>
</dbReference>
<dbReference type="SUPFAM" id="SSF55008">
    <property type="entry name" value="HMA, heavy metal-associated domain"/>
    <property type="match status" value="1"/>
</dbReference>
<evidence type="ECO:0000313" key="3">
    <source>
        <dbReference type="EMBL" id="VAX25592.1"/>
    </source>
</evidence>
<evidence type="ECO:0000256" key="1">
    <source>
        <dbReference type="ARBA" id="ARBA00022723"/>
    </source>
</evidence>
<dbReference type="InterPro" id="IPR006121">
    <property type="entry name" value="HMA_dom"/>
</dbReference>
<sequence length="66" mass="7364">MGEKEFKIEGMTCHHCVMAVEIELRKAGFENFNVEIGSAKVELDNSTESTEKVISAIEEAGYKVKK</sequence>
<dbReference type="GO" id="GO:0046872">
    <property type="term" value="F:metal ion binding"/>
    <property type="evidence" value="ECO:0007669"/>
    <property type="project" value="UniProtKB-KW"/>
</dbReference>
<dbReference type="Pfam" id="PF00403">
    <property type="entry name" value="HMA"/>
    <property type="match status" value="1"/>
</dbReference>
<dbReference type="PROSITE" id="PS01047">
    <property type="entry name" value="HMA_1"/>
    <property type="match status" value="1"/>
</dbReference>
<dbReference type="CDD" id="cd00371">
    <property type="entry name" value="HMA"/>
    <property type="match status" value="1"/>
</dbReference>
<organism evidence="3">
    <name type="scientific">hydrothermal vent metagenome</name>
    <dbReference type="NCBI Taxonomy" id="652676"/>
    <lineage>
        <taxon>unclassified sequences</taxon>
        <taxon>metagenomes</taxon>
        <taxon>ecological metagenomes</taxon>
    </lineage>
</organism>
<dbReference type="InterPro" id="IPR036163">
    <property type="entry name" value="HMA_dom_sf"/>
</dbReference>
<dbReference type="AlphaFoldDB" id="A0A3B1CBN4"/>
<dbReference type="EMBL" id="UOGD01000302">
    <property type="protein sequence ID" value="VAX25592.1"/>
    <property type="molecule type" value="Genomic_DNA"/>
</dbReference>
<accession>A0A3B1CBN4</accession>
<gene>
    <name evidence="3" type="ORF">MNBD_IGNAVI01-2245</name>
</gene>